<dbReference type="Pfam" id="PF02469">
    <property type="entry name" value="Fasciclin"/>
    <property type="match status" value="1"/>
</dbReference>
<feature type="signal peptide" evidence="1">
    <location>
        <begin position="1"/>
        <end position="20"/>
    </location>
</feature>
<name>A0ABQ1V9C6_9BACT</name>
<reference evidence="4" key="1">
    <citation type="journal article" date="2019" name="Int. J. Syst. Evol. Microbiol.">
        <title>The Global Catalogue of Microorganisms (GCM) 10K type strain sequencing project: providing services to taxonomists for standard genome sequencing and annotation.</title>
        <authorList>
            <consortium name="The Broad Institute Genomics Platform"/>
            <consortium name="The Broad Institute Genome Sequencing Center for Infectious Disease"/>
            <person name="Wu L."/>
            <person name="Ma J."/>
        </authorList>
    </citation>
    <scope>NUCLEOTIDE SEQUENCE [LARGE SCALE GENOMIC DNA]</scope>
    <source>
        <strain evidence="4">CGMCC 1.15407</strain>
    </source>
</reference>
<dbReference type="InterPro" id="IPR036378">
    <property type="entry name" value="FAS1_dom_sf"/>
</dbReference>
<dbReference type="PANTHER" id="PTHR10900:SF77">
    <property type="entry name" value="FI19380P1"/>
    <property type="match status" value="1"/>
</dbReference>
<dbReference type="InterPro" id="IPR050904">
    <property type="entry name" value="Adhesion/Biosynth-related"/>
</dbReference>
<dbReference type="SUPFAM" id="SSF82153">
    <property type="entry name" value="FAS1 domain"/>
    <property type="match status" value="1"/>
</dbReference>
<keyword evidence="4" id="KW-1185">Reference proteome</keyword>
<dbReference type="InterPro" id="IPR000782">
    <property type="entry name" value="FAS1_domain"/>
</dbReference>
<evidence type="ECO:0000313" key="4">
    <source>
        <dbReference type="Proteomes" id="UP000647339"/>
    </source>
</evidence>
<dbReference type="EMBL" id="BMIU01000024">
    <property type="protein sequence ID" value="GGF46091.1"/>
    <property type="molecule type" value="Genomic_DNA"/>
</dbReference>
<keyword evidence="1" id="KW-0732">Signal</keyword>
<dbReference type="Gene3D" id="2.30.180.10">
    <property type="entry name" value="FAS1 domain"/>
    <property type="match status" value="1"/>
</dbReference>
<dbReference type="PANTHER" id="PTHR10900">
    <property type="entry name" value="PERIOSTIN-RELATED"/>
    <property type="match status" value="1"/>
</dbReference>
<feature type="domain" description="FAS1" evidence="2">
    <location>
        <begin position="43"/>
        <end position="166"/>
    </location>
</feature>
<dbReference type="PROSITE" id="PS50213">
    <property type="entry name" value="FAS1"/>
    <property type="match status" value="1"/>
</dbReference>
<proteinExistence type="predicted"/>
<sequence>MKLMKNIKYLLGMLLVVCFACEETWDEHYGMDGTGESDQVVSELNLLDYLKANPDYAKFVEALEANGIAEELTRDQYLSVWAVNNEGMDALADMDMDTEFVLRYHINNLTYDMSKLRDGLRLRSLNGKYIPVTKKVENTVQVADATITNGNQFCQNGVVHEISELMVPDESIYDYVFKLSDDYSMIRDSVFAANDTVFDAQNSIPIGVDKSGNTIYDSAFVIENPIFEEVDFRSEFSQVTMFVPSNQVVANCFDNLQGLYDQFGKPFTKEDSLTAWNWIMDAVFYDEVVEDYGTEEDLISAFGARWKTSVQGVNTQYKRMSNGRIYDVNFLKIPNNVHISAIKQLFYYYEFVPDAQRDELFTFHNATEIRAQGTDNYSFPSLNVSGTYTILRLFGDNIPGQPLAVDYTPVKLDRNEDGTTSASVVEVPPGEYNLYMGVQSKNHPFLNVYIDDQLVASELNVEPSSPWNYDRSTNTVSGTKWDGLGGLVGVVNIEGDEVRTFKIRVEVALLGKSSREEMKLYHWALVPTQNNY</sequence>
<dbReference type="Proteomes" id="UP000647339">
    <property type="component" value="Unassembled WGS sequence"/>
</dbReference>
<protein>
    <recommendedName>
        <fullName evidence="2">FAS1 domain-containing protein</fullName>
    </recommendedName>
</protein>
<evidence type="ECO:0000313" key="3">
    <source>
        <dbReference type="EMBL" id="GGF46091.1"/>
    </source>
</evidence>
<dbReference type="SMART" id="SM00554">
    <property type="entry name" value="FAS1"/>
    <property type="match status" value="1"/>
</dbReference>
<organism evidence="3 4">
    <name type="scientific">Echinicola rosea</name>
    <dbReference type="NCBI Taxonomy" id="1807691"/>
    <lineage>
        <taxon>Bacteria</taxon>
        <taxon>Pseudomonadati</taxon>
        <taxon>Bacteroidota</taxon>
        <taxon>Cytophagia</taxon>
        <taxon>Cytophagales</taxon>
        <taxon>Cyclobacteriaceae</taxon>
        <taxon>Echinicola</taxon>
    </lineage>
</organism>
<evidence type="ECO:0000259" key="2">
    <source>
        <dbReference type="PROSITE" id="PS50213"/>
    </source>
</evidence>
<gene>
    <name evidence="3" type="ORF">GCM10011339_38220</name>
</gene>
<accession>A0ABQ1V9C6</accession>
<feature type="chain" id="PRO_5045512848" description="FAS1 domain-containing protein" evidence="1">
    <location>
        <begin position="21"/>
        <end position="532"/>
    </location>
</feature>
<comment type="caution">
    <text evidence="3">The sequence shown here is derived from an EMBL/GenBank/DDBJ whole genome shotgun (WGS) entry which is preliminary data.</text>
</comment>
<evidence type="ECO:0000256" key="1">
    <source>
        <dbReference type="SAM" id="SignalP"/>
    </source>
</evidence>